<dbReference type="GO" id="GO:0016740">
    <property type="term" value="F:transferase activity"/>
    <property type="evidence" value="ECO:0007669"/>
    <property type="project" value="UniProtKB-KW"/>
</dbReference>
<name>A0A167J662_9FLAO</name>
<feature type="signal peptide" evidence="1">
    <location>
        <begin position="1"/>
        <end position="24"/>
    </location>
</feature>
<evidence type="ECO:0000313" key="2">
    <source>
        <dbReference type="EMBL" id="OAB80364.1"/>
    </source>
</evidence>
<reference evidence="2 3" key="1">
    <citation type="submission" date="2016-02" db="EMBL/GenBank/DDBJ databases">
        <title>Ulvibacter sp. LPB0005, isolated from Thais luteostoma.</title>
        <authorList>
            <person name="Shin S.-K."/>
            <person name="Yi H."/>
        </authorList>
    </citation>
    <scope>NUCLEOTIDE SEQUENCE [LARGE SCALE GENOMIC DNA]</scope>
    <source>
        <strain evidence="2 3">LPB0005</strain>
    </source>
</reference>
<dbReference type="EMBL" id="LRXL01000026">
    <property type="protein sequence ID" value="OAB80364.1"/>
    <property type="molecule type" value="Genomic_DNA"/>
</dbReference>
<dbReference type="AlphaFoldDB" id="A0A167J662"/>
<feature type="chain" id="PRO_5007888759" evidence="1">
    <location>
        <begin position="25"/>
        <end position="304"/>
    </location>
</feature>
<protein>
    <submittedName>
        <fullName evidence="2">Nicotinic acid mononucleotide adenyltransferase</fullName>
    </submittedName>
</protein>
<organism evidence="2 3">
    <name type="scientific">Cochleicola gelatinilyticus</name>
    <dbReference type="NCBI Taxonomy" id="1763537"/>
    <lineage>
        <taxon>Bacteria</taxon>
        <taxon>Pseudomonadati</taxon>
        <taxon>Bacteroidota</taxon>
        <taxon>Flavobacteriia</taxon>
        <taxon>Flavobacteriales</taxon>
        <taxon>Flavobacteriaceae</taxon>
        <taxon>Cochleicola</taxon>
    </lineage>
</organism>
<dbReference type="RefSeq" id="WP_068590873.1">
    <property type="nucleotide sequence ID" value="NZ_LRXL01000026.1"/>
</dbReference>
<proteinExistence type="predicted"/>
<comment type="caution">
    <text evidence="2">The sequence shown here is derived from an EMBL/GenBank/DDBJ whole genome shotgun (WGS) entry which is preliminary data.</text>
</comment>
<accession>A0A167J662</accession>
<dbReference type="OrthoDB" id="1150486at2"/>
<keyword evidence="1" id="KW-0732">Signal</keyword>
<gene>
    <name evidence="2" type="ORF">ULVI_06415</name>
</gene>
<sequence length="304" mass="35264">MKTLKKISLLALSIVLFSSCYSEAVVEETYVDPEPTITLGELMSNYELWYVDIERTRGNGYIPFLQTAFTVSFRNGNLFANNNLVGIGDAGNGFGSTIGYYDTFNYELEISHDVNGYYRFEVDQLSSNEIRLYDTSSNLSYVLVGYQRNSFDYDLVFYDNIHYFLQEYITWEKIYTSEYGAINEFDNENFVQFLPGGGDGNFQSSQDPKGTHIENIYWDYTGIYNIDNVPGTNYRKYLTLDYDYLGNEYFELDVLDDRTIELYHNASGTVYRFRGKGFIQYKGTNKLRESKATIEKQMVKISNF</sequence>
<evidence type="ECO:0000256" key="1">
    <source>
        <dbReference type="SAM" id="SignalP"/>
    </source>
</evidence>
<dbReference type="Proteomes" id="UP000077013">
    <property type="component" value="Unassembled WGS sequence"/>
</dbReference>
<dbReference type="STRING" id="1763537.ULVI_06415"/>
<keyword evidence="2" id="KW-0808">Transferase</keyword>
<evidence type="ECO:0000313" key="3">
    <source>
        <dbReference type="Proteomes" id="UP000077013"/>
    </source>
</evidence>
<dbReference type="PROSITE" id="PS51257">
    <property type="entry name" value="PROKAR_LIPOPROTEIN"/>
    <property type="match status" value="1"/>
</dbReference>
<keyword evidence="3" id="KW-1185">Reference proteome</keyword>